<proteinExistence type="predicted"/>
<keyword evidence="2" id="KW-1185">Reference proteome</keyword>
<reference evidence="1 2" key="1">
    <citation type="submission" date="2010-12" db="EMBL/GenBank/DDBJ databases">
        <title>The Genome Sequence of Coprobacillus sp. strain 29_1.</title>
        <authorList>
            <consortium name="The Broad Institute Genome Sequencing Platform"/>
            <person name="Earl A."/>
            <person name="Ward D."/>
            <person name="Feldgarden M."/>
            <person name="Gevers D."/>
            <person name="Daigneault M."/>
            <person name="Sibley C.D."/>
            <person name="White A."/>
            <person name="Strauss J."/>
            <person name="Allen-Vercoe E."/>
            <person name="Young S.K."/>
            <person name="Zeng Q."/>
            <person name="Gargeya S."/>
            <person name="Fitzgerald M."/>
            <person name="Haas B."/>
            <person name="Abouelleil A."/>
            <person name="Alvarado L."/>
            <person name="Arachchi H.M."/>
            <person name="Berlin A."/>
            <person name="Brown A."/>
            <person name="Chapman S.B."/>
            <person name="Chen Z."/>
            <person name="Dunbar C."/>
            <person name="Freedman E."/>
            <person name="Gearin G."/>
            <person name="Gellesch M."/>
            <person name="Goldberg J."/>
            <person name="Griggs A."/>
            <person name="Gujja S."/>
            <person name="Heilman E."/>
            <person name="Heiman D."/>
            <person name="Howarth C."/>
            <person name="Larson L."/>
            <person name="Lui A."/>
            <person name="MacDonald P.J.P."/>
            <person name="Mehta T."/>
            <person name="Montmayeur A."/>
            <person name="Murphy C."/>
            <person name="Neiman D."/>
            <person name="Pearson M."/>
            <person name="Priest M."/>
            <person name="Roberts A."/>
            <person name="Saif S."/>
            <person name="Shea T."/>
            <person name="Shenoy N."/>
            <person name="Sisk P."/>
            <person name="Stolte C."/>
            <person name="Sykes S."/>
            <person name="White J."/>
            <person name="Yandava C."/>
            <person name="Nusbaum C."/>
            <person name="Birren B."/>
        </authorList>
    </citation>
    <scope>NUCLEOTIDE SEQUENCE [LARGE SCALE GENOMIC DNA]</scope>
    <source>
        <strain evidence="1 2">29_1</strain>
    </source>
</reference>
<sequence length="68" mass="7591">MIDIPTEEKYIETTFGKNHVIYCGDIKIPSLVLLQAAGCGSTIWYPKNVHNGLMKYIYVGCLLEDGVL</sequence>
<evidence type="ECO:0000313" key="1">
    <source>
        <dbReference type="EMBL" id="EFW03648.1"/>
    </source>
</evidence>
<protein>
    <submittedName>
        <fullName evidence="1">Uncharacterized protein</fullName>
    </submittedName>
</protein>
<dbReference type="AlphaFoldDB" id="E7GEA1"/>
<dbReference type="RefSeq" id="WP_008790177.1">
    <property type="nucleotide sequence ID" value="NZ_CAUHJZ010000061.1"/>
</dbReference>
<gene>
    <name evidence="1" type="ORF">HMPREF9488_03094</name>
</gene>
<comment type="caution">
    <text evidence="1">The sequence shown here is derived from an EMBL/GenBank/DDBJ whole genome shotgun (WGS) entry which is preliminary data.</text>
</comment>
<name>E7GEA1_9FIRM</name>
<dbReference type="Proteomes" id="UP000003157">
    <property type="component" value="Unassembled WGS sequence"/>
</dbReference>
<dbReference type="HOGENOM" id="CLU_2786758_0_0_9"/>
<dbReference type="EMBL" id="ADKX01000045">
    <property type="protein sequence ID" value="EFW03648.1"/>
    <property type="molecule type" value="Genomic_DNA"/>
</dbReference>
<accession>E7GEA1</accession>
<organism evidence="1 2">
    <name type="scientific">Coprobacillus cateniformis</name>
    <dbReference type="NCBI Taxonomy" id="100884"/>
    <lineage>
        <taxon>Bacteria</taxon>
        <taxon>Bacillati</taxon>
        <taxon>Bacillota</taxon>
        <taxon>Erysipelotrichia</taxon>
        <taxon>Erysipelotrichales</taxon>
        <taxon>Coprobacillaceae</taxon>
        <taxon>Coprobacillus</taxon>
    </lineage>
</organism>
<evidence type="ECO:0000313" key="2">
    <source>
        <dbReference type="Proteomes" id="UP000003157"/>
    </source>
</evidence>